<name>A0A392W2U1_9FABA</name>
<comment type="caution">
    <text evidence="1">The sequence shown here is derived from an EMBL/GenBank/DDBJ whole genome shotgun (WGS) entry which is preliminary data.</text>
</comment>
<dbReference type="Proteomes" id="UP000265520">
    <property type="component" value="Unassembled WGS sequence"/>
</dbReference>
<reference evidence="1 2" key="1">
    <citation type="journal article" date="2018" name="Front. Plant Sci.">
        <title>Red Clover (Trifolium pratense) and Zigzag Clover (T. medium) - A Picture of Genomic Similarities and Differences.</title>
        <authorList>
            <person name="Dluhosova J."/>
            <person name="Istvanek J."/>
            <person name="Nedelnik J."/>
            <person name="Repkova J."/>
        </authorList>
    </citation>
    <scope>NUCLEOTIDE SEQUENCE [LARGE SCALE GENOMIC DNA]</scope>
    <source>
        <strain evidence="2">cv. 10/8</strain>
        <tissue evidence="1">Leaf</tissue>
    </source>
</reference>
<dbReference type="AlphaFoldDB" id="A0A392W2U1"/>
<protein>
    <submittedName>
        <fullName evidence="1">Uncharacterized protein</fullName>
    </submittedName>
</protein>
<sequence length="44" mass="4834">NQEKGSEPVLTSESEFTLASEVLQLQRLYSFRSSTASESGNIRG</sequence>
<evidence type="ECO:0000313" key="1">
    <source>
        <dbReference type="EMBL" id="MCI94079.1"/>
    </source>
</evidence>
<evidence type="ECO:0000313" key="2">
    <source>
        <dbReference type="Proteomes" id="UP000265520"/>
    </source>
</evidence>
<proteinExistence type="predicted"/>
<organism evidence="1 2">
    <name type="scientific">Trifolium medium</name>
    <dbReference type="NCBI Taxonomy" id="97028"/>
    <lineage>
        <taxon>Eukaryota</taxon>
        <taxon>Viridiplantae</taxon>
        <taxon>Streptophyta</taxon>
        <taxon>Embryophyta</taxon>
        <taxon>Tracheophyta</taxon>
        <taxon>Spermatophyta</taxon>
        <taxon>Magnoliopsida</taxon>
        <taxon>eudicotyledons</taxon>
        <taxon>Gunneridae</taxon>
        <taxon>Pentapetalae</taxon>
        <taxon>rosids</taxon>
        <taxon>fabids</taxon>
        <taxon>Fabales</taxon>
        <taxon>Fabaceae</taxon>
        <taxon>Papilionoideae</taxon>
        <taxon>50 kb inversion clade</taxon>
        <taxon>NPAAA clade</taxon>
        <taxon>Hologalegina</taxon>
        <taxon>IRL clade</taxon>
        <taxon>Trifolieae</taxon>
        <taxon>Trifolium</taxon>
    </lineage>
</organism>
<feature type="non-terminal residue" evidence="1">
    <location>
        <position position="1"/>
    </location>
</feature>
<accession>A0A392W2U1</accession>
<keyword evidence="2" id="KW-1185">Reference proteome</keyword>
<dbReference type="EMBL" id="LXQA011346661">
    <property type="protein sequence ID" value="MCI94079.1"/>
    <property type="molecule type" value="Genomic_DNA"/>
</dbReference>